<evidence type="ECO:0000313" key="2">
    <source>
        <dbReference type="Proteomes" id="UP001056120"/>
    </source>
</evidence>
<name>A0ACB9FYD8_9ASTR</name>
<proteinExistence type="predicted"/>
<reference evidence="2" key="1">
    <citation type="journal article" date="2022" name="Mol. Ecol. Resour.">
        <title>The genomes of chicory, endive, great burdock and yacon provide insights into Asteraceae palaeo-polyploidization history and plant inulin production.</title>
        <authorList>
            <person name="Fan W."/>
            <person name="Wang S."/>
            <person name="Wang H."/>
            <person name="Wang A."/>
            <person name="Jiang F."/>
            <person name="Liu H."/>
            <person name="Zhao H."/>
            <person name="Xu D."/>
            <person name="Zhang Y."/>
        </authorList>
    </citation>
    <scope>NUCLEOTIDE SEQUENCE [LARGE SCALE GENOMIC DNA]</scope>
    <source>
        <strain evidence="2">cv. Yunnan</strain>
    </source>
</reference>
<keyword evidence="2" id="KW-1185">Reference proteome</keyword>
<comment type="caution">
    <text evidence="1">The sequence shown here is derived from an EMBL/GenBank/DDBJ whole genome shotgun (WGS) entry which is preliminary data.</text>
</comment>
<accession>A0ACB9FYD8</accession>
<gene>
    <name evidence="1" type="ORF">L1987_45723</name>
</gene>
<protein>
    <submittedName>
        <fullName evidence="1">Uncharacterized protein</fullName>
    </submittedName>
</protein>
<dbReference type="EMBL" id="CM042032">
    <property type="protein sequence ID" value="KAI3775963.1"/>
    <property type="molecule type" value="Genomic_DNA"/>
</dbReference>
<sequence length="215" mass="23289">MYGHINQVHVPQVIEQPDVQVQEIVDPVFPEQHVLDDANDNIQDALFDDLVIPESPREGVVEEDGVDILNKLFSQATTTSTQVGISQSTPTVPIDTSTQVTPGTQILLNELINTPPVDTTSGPSVSIPVSTPHVSPILSQRTTRSASASRAEAEDHASMVHTISPTASLDKALKQLAAQRESSCRQEMVVIHDDKDDDDSEGAQDLIVLMILPMK</sequence>
<organism evidence="1 2">
    <name type="scientific">Smallanthus sonchifolius</name>
    <dbReference type="NCBI Taxonomy" id="185202"/>
    <lineage>
        <taxon>Eukaryota</taxon>
        <taxon>Viridiplantae</taxon>
        <taxon>Streptophyta</taxon>
        <taxon>Embryophyta</taxon>
        <taxon>Tracheophyta</taxon>
        <taxon>Spermatophyta</taxon>
        <taxon>Magnoliopsida</taxon>
        <taxon>eudicotyledons</taxon>
        <taxon>Gunneridae</taxon>
        <taxon>Pentapetalae</taxon>
        <taxon>asterids</taxon>
        <taxon>campanulids</taxon>
        <taxon>Asterales</taxon>
        <taxon>Asteraceae</taxon>
        <taxon>Asteroideae</taxon>
        <taxon>Heliantheae alliance</taxon>
        <taxon>Millerieae</taxon>
        <taxon>Smallanthus</taxon>
    </lineage>
</organism>
<reference evidence="1 2" key="2">
    <citation type="journal article" date="2022" name="Mol. Ecol. Resour.">
        <title>The genomes of chicory, endive, great burdock and yacon provide insights into Asteraceae paleo-polyploidization history and plant inulin production.</title>
        <authorList>
            <person name="Fan W."/>
            <person name="Wang S."/>
            <person name="Wang H."/>
            <person name="Wang A."/>
            <person name="Jiang F."/>
            <person name="Liu H."/>
            <person name="Zhao H."/>
            <person name="Xu D."/>
            <person name="Zhang Y."/>
        </authorList>
    </citation>
    <scope>NUCLEOTIDE SEQUENCE [LARGE SCALE GENOMIC DNA]</scope>
    <source>
        <strain evidence="2">cv. Yunnan</strain>
        <tissue evidence="1">Leaves</tissue>
    </source>
</reference>
<dbReference type="Proteomes" id="UP001056120">
    <property type="component" value="Linkage Group LG15"/>
</dbReference>
<evidence type="ECO:0000313" key="1">
    <source>
        <dbReference type="EMBL" id="KAI3775963.1"/>
    </source>
</evidence>